<dbReference type="Proteomes" id="UP001222800">
    <property type="component" value="Chromosome"/>
</dbReference>
<organism evidence="1 2">
    <name type="scientific">Tepidibacter hydrothermalis</name>
    <dbReference type="NCBI Taxonomy" id="3036126"/>
    <lineage>
        <taxon>Bacteria</taxon>
        <taxon>Bacillati</taxon>
        <taxon>Bacillota</taxon>
        <taxon>Clostridia</taxon>
        <taxon>Peptostreptococcales</taxon>
        <taxon>Peptostreptococcaceae</taxon>
        <taxon>Tepidibacter</taxon>
    </lineage>
</organism>
<dbReference type="InterPro" id="IPR027417">
    <property type="entry name" value="P-loop_NTPase"/>
</dbReference>
<name>A0ABY8EAQ7_9FIRM</name>
<proteinExistence type="predicted"/>
<keyword evidence="2" id="KW-1185">Reference proteome</keyword>
<dbReference type="GO" id="GO:0005524">
    <property type="term" value="F:ATP binding"/>
    <property type="evidence" value="ECO:0007669"/>
    <property type="project" value="UniProtKB-KW"/>
</dbReference>
<dbReference type="EMBL" id="CP120733">
    <property type="protein sequence ID" value="WFD09993.1"/>
    <property type="molecule type" value="Genomic_DNA"/>
</dbReference>
<dbReference type="SUPFAM" id="SSF52540">
    <property type="entry name" value="P-loop containing nucleoside triphosphate hydrolases"/>
    <property type="match status" value="1"/>
</dbReference>
<evidence type="ECO:0000313" key="1">
    <source>
        <dbReference type="EMBL" id="WFD09993.1"/>
    </source>
</evidence>
<dbReference type="RefSeq" id="WP_277731971.1">
    <property type="nucleotide sequence ID" value="NZ_CP120733.1"/>
</dbReference>
<keyword evidence="1" id="KW-0547">Nucleotide-binding</keyword>
<gene>
    <name evidence="1" type="ORF">P4S50_16695</name>
</gene>
<keyword evidence="1" id="KW-0067">ATP-binding</keyword>
<accession>A0ABY8EAQ7</accession>
<evidence type="ECO:0000313" key="2">
    <source>
        <dbReference type="Proteomes" id="UP001222800"/>
    </source>
</evidence>
<protein>
    <submittedName>
        <fullName evidence="1">ATP-binding protein</fullName>
    </submittedName>
</protein>
<sequence length="267" mass="30672">MKVYALCGASGTGKSYRALRIAHENDIDYIIDDGILIHKNCIVTGVSAKNASTKMEAVKRAIFEDIDNRKNMIKAINDNNVGSILIIGTSWKMINRIKNRLELPDIYKKINMEDIATKEEMEEAKKNRMEKGIHIIPLPTFEVKKHFSGLFTNPIKLLFKDKNSDIKEFEKTLIRPTFSYMGKYYISQKAIRQIVTYEMTKFEDVCQISSIEIKHNKSGIKIDIKVKLKIVEILRQCENIQKKIMDTLENTTLLSVNSINIHVVDIC</sequence>
<reference evidence="1 2" key="1">
    <citation type="submission" date="2023-03" db="EMBL/GenBank/DDBJ databases">
        <title>Complete genome sequence of Tepidibacter sp. SWIR-1, isolated from a deep-sea hydrothermal vent.</title>
        <authorList>
            <person name="Li X."/>
        </authorList>
    </citation>
    <scope>NUCLEOTIDE SEQUENCE [LARGE SCALE GENOMIC DNA]</scope>
    <source>
        <strain evidence="1 2">SWIR-1</strain>
    </source>
</reference>